<evidence type="ECO:0000313" key="7">
    <source>
        <dbReference type="EMBL" id="RFU95699.1"/>
    </source>
</evidence>
<keyword evidence="3" id="KW-0560">Oxidoreductase</keyword>
<keyword evidence="2" id="KW-0479">Metal-binding</keyword>
<reference evidence="8" key="1">
    <citation type="submission" date="2018-08" db="EMBL/GenBank/DDBJ databases">
        <authorList>
            <person name="Grouzdev D.S."/>
            <person name="Krutkina M.S."/>
        </authorList>
    </citation>
    <scope>NUCLEOTIDE SEQUENCE [LARGE SCALE GENOMIC DNA]</scope>
    <source>
        <strain evidence="8">4-11</strain>
    </source>
</reference>
<dbReference type="RefSeq" id="WP_117329646.1">
    <property type="nucleotide sequence ID" value="NZ_QUWK01000003.1"/>
</dbReference>
<dbReference type="Proteomes" id="UP000264002">
    <property type="component" value="Unassembled WGS sequence"/>
</dbReference>
<dbReference type="InterPro" id="IPR001041">
    <property type="entry name" value="2Fe-2S_ferredoxin-type"/>
</dbReference>
<dbReference type="NCBIfam" id="NF043084">
    <property type="entry name" value="XdhC_XDHase"/>
    <property type="match status" value="1"/>
</dbReference>
<dbReference type="PANTHER" id="PTHR44379:SF8">
    <property type="entry name" value="XANTHINE DEHYDROGENASE IRON-SULFUR-BINDING SUBUNIT XDHC-RELATED"/>
    <property type="match status" value="1"/>
</dbReference>
<dbReference type="InterPro" id="IPR002888">
    <property type="entry name" value="2Fe-2S-bd"/>
</dbReference>
<dbReference type="InterPro" id="IPR036884">
    <property type="entry name" value="2Fe-2S-bd_dom_sf"/>
</dbReference>
<dbReference type="EMBL" id="QUWK01000003">
    <property type="protein sequence ID" value="RFU95699.1"/>
    <property type="molecule type" value="Genomic_DNA"/>
</dbReference>
<organism evidence="7 8">
    <name type="scientific">Sphaerochaeta halotolerans</name>
    <dbReference type="NCBI Taxonomy" id="2293840"/>
    <lineage>
        <taxon>Bacteria</taxon>
        <taxon>Pseudomonadati</taxon>
        <taxon>Spirochaetota</taxon>
        <taxon>Spirochaetia</taxon>
        <taxon>Spirochaetales</taxon>
        <taxon>Sphaerochaetaceae</taxon>
        <taxon>Sphaerochaeta</taxon>
    </lineage>
</organism>
<accession>A0A372MIV7</accession>
<dbReference type="CDD" id="cd00207">
    <property type="entry name" value="fer2"/>
    <property type="match status" value="1"/>
</dbReference>
<keyword evidence="8" id="KW-1185">Reference proteome</keyword>
<feature type="domain" description="2Fe-2S ferredoxin-type" evidence="6">
    <location>
        <begin position="4"/>
        <end position="80"/>
    </location>
</feature>
<dbReference type="SUPFAM" id="SSF54292">
    <property type="entry name" value="2Fe-2S ferredoxin-like"/>
    <property type="match status" value="1"/>
</dbReference>
<evidence type="ECO:0000256" key="2">
    <source>
        <dbReference type="ARBA" id="ARBA00022723"/>
    </source>
</evidence>
<sequence length="163" mass="17708">MANKNITCTVNGKQRTFAVDVRSSLSDMLRGNAGLDSIKHGCDVGECGACTVLINGKPFNSCIYMAIWAEGKDILTLEGLSDTKGTISDIQQAFIDEGAVQCGFCTPGFIMSSIPIINKDTPSSREEIRKQVAGNLCRCTGYEHIVDAIEKTQKKRIAEKKQN</sequence>
<dbReference type="OrthoDB" id="9796880at2"/>
<dbReference type="InterPro" id="IPR050033">
    <property type="entry name" value="XdhC_XDHase"/>
</dbReference>
<dbReference type="InterPro" id="IPR036010">
    <property type="entry name" value="2Fe-2S_ferredoxin-like_sf"/>
</dbReference>
<dbReference type="GO" id="GO:0046872">
    <property type="term" value="F:metal ion binding"/>
    <property type="evidence" value="ECO:0007669"/>
    <property type="project" value="UniProtKB-KW"/>
</dbReference>
<evidence type="ECO:0000256" key="3">
    <source>
        <dbReference type="ARBA" id="ARBA00023002"/>
    </source>
</evidence>
<dbReference type="GO" id="GO:0004854">
    <property type="term" value="F:xanthine dehydrogenase activity"/>
    <property type="evidence" value="ECO:0007669"/>
    <property type="project" value="InterPro"/>
</dbReference>
<evidence type="ECO:0000256" key="4">
    <source>
        <dbReference type="ARBA" id="ARBA00023004"/>
    </source>
</evidence>
<dbReference type="Gene3D" id="3.10.20.30">
    <property type="match status" value="1"/>
</dbReference>
<dbReference type="GO" id="GO:0051537">
    <property type="term" value="F:2 iron, 2 sulfur cluster binding"/>
    <property type="evidence" value="ECO:0007669"/>
    <property type="project" value="UniProtKB-KW"/>
</dbReference>
<dbReference type="SUPFAM" id="SSF47741">
    <property type="entry name" value="CO dehydrogenase ISP C-domain like"/>
    <property type="match status" value="1"/>
</dbReference>
<dbReference type="PROSITE" id="PS51085">
    <property type="entry name" value="2FE2S_FER_2"/>
    <property type="match status" value="1"/>
</dbReference>
<evidence type="ECO:0000256" key="1">
    <source>
        <dbReference type="ARBA" id="ARBA00022714"/>
    </source>
</evidence>
<dbReference type="PROSITE" id="PS00197">
    <property type="entry name" value="2FE2S_FER_1"/>
    <property type="match status" value="1"/>
</dbReference>
<dbReference type="Pfam" id="PF00111">
    <property type="entry name" value="Fer2"/>
    <property type="match status" value="1"/>
</dbReference>
<gene>
    <name evidence="7" type="ORF">DYP60_04290</name>
</gene>
<proteinExistence type="predicted"/>
<protein>
    <submittedName>
        <fullName evidence="7">(2Fe-2S)-binding protein</fullName>
    </submittedName>
</protein>
<keyword evidence="4" id="KW-0408">Iron</keyword>
<dbReference type="AlphaFoldDB" id="A0A372MIV7"/>
<keyword evidence="5" id="KW-0411">Iron-sulfur</keyword>
<dbReference type="Gene3D" id="1.10.150.120">
    <property type="entry name" value="[2Fe-2S]-binding domain"/>
    <property type="match status" value="1"/>
</dbReference>
<dbReference type="GO" id="GO:0006144">
    <property type="term" value="P:purine nucleobase metabolic process"/>
    <property type="evidence" value="ECO:0007669"/>
    <property type="project" value="InterPro"/>
</dbReference>
<dbReference type="InterPro" id="IPR006058">
    <property type="entry name" value="2Fe2S_fd_BS"/>
</dbReference>
<dbReference type="InterPro" id="IPR051452">
    <property type="entry name" value="Diverse_Oxidoreductases"/>
</dbReference>
<evidence type="ECO:0000259" key="6">
    <source>
        <dbReference type="PROSITE" id="PS51085"/>
    </source>
</evidence>
<dbReference type="Pfam" id="PF01799">
    <property type="entry name" value="Fer2_2"/>
    <property type="match status" value="1"/>
</dbReference>
<dbReference type="PANTHER" id="PTHR44379">
    <property type="entry name" value="OXIDOREDUCTASE WITH IRON-SULFUR SUBUNIT"/>
    <property type="match status" value="1"/>
</dbReference>
<keyword evidence="1" id="KW-0001">2Fe-2S</keyword>
<evidence type="ECO:0000313" key="8">
    <source>
        <dbReference type="Proteomes" id="UP000264002"/>
    </source>
</evidence>
<evidence type="ECO:0000256" key="5">
    <source>
        <dbReference type="ARBA" id="ARBA00023014"/>
    </source>
</evidence>
<reference evidence="7 8" key="2">
    <citation type="submission" date="2018-09" db="EMBL/GenBank/DDBJ databases">
        <title>Genome of Sphaerochaeta halotolerans strain 4-11.</title>
        <authorList>
            <person name="Nazina T.N."/>
            <person name="Sokolova D.S."/>
        </authorList>
    </citation>
    <scope>NUCLEOTIDE SEQUENCE [LARGE SCALE GENOMIC DNA]</scope>
    <source>
        <strain evidence="7 8">4-11</strain>
    </source>
</reference>
<comment type="caution">
    <text evidence="7">The sequence shown here is derived from an EMBL/GenBank/DDBJ whole genome shotgun (WGS) entry which is preliminary data.</text>
</comment>
<dbReference type="InterPro" id="IPR012675">
    <property type="entry name" value="Beta-grasp_dom_sf"/>
</dbReference>
<name>A0A372MIV7_9SPIR</name>